<dbReference type="EC" id="5.2.1.8" evidence="6"/>
<organism evidence="9 10">
    <name type="scientific">Demequina sediminis</name>
    <dbReference type="NCBI Taxonomy" id="1930058"/>
    <lineage>
        <taxon>Bacteria</taxon>
        <taxon>Bacillati</taxon>
        <taxon>Actinomycetota</taxon>
        <taxon>Actinomycetes</taxon>
        <taxon>Micrococcales</taxon>
        <taxon>Demequinaceae</taxon>
        <taxon>Demequina</taxon>
    </lineage>
</organism>
<keyword evidence="10" id="KW-1185">Reference proteome</keyword>
<dbReference type="PANTHER" id="PTHR43811:SF19">
    <property type="entry name" value="39 KDA FK506-BINDING NUCLEAR PROTEIN"/>
    <property type="match status" value="1"/>
</dbReference>
<evidence type="ECO:0000256" key="2">
    <source>
        <dbReference type="ARBA" id="ARBA00006577"/>
    </source>
</evidence>
<dbReference type="RefSeq" id="WP_286214039.1">
    <property type="nucleotide sequence ID" value="NZ_AP027736.1"/>
</dbReference>
<dbReference type="Gene3D" id="3.10.50.40">
    <property type="match status" value="2"/>
</dbReference>
<evidence type="ECO:0000313" key="9">
    <source>
        <dbReference type="EMBL" id="GAA5518140.1"/>
    </source>
</evidence>
<dbReference type="Proteomes" id="UP001426770">
    <property type="component" value="Unassembled WGS sequence"/>
</dbReference>
<feature type="signal peptide" evidence="7">
    <location>
        <begin position="1"/>
        <end position="25"/>
    </location>
</feature>
<evidence type="ECO:0000256" key="1">
    <source>
        <dbReference type="ARBA" id="ARBA00000971"/>
    </source>
</evidence>
<feature type="domain" description="PPIase FKBP-type" evidence="8">
    <location>
        <begin position="228"/>
        <end position="315"/>
    </location>
</feature>
<name>A0ABP9WE74_9MICO</name>
<dbReference type="PANTHER" id="PTHR43811">
    <property type="entry name" value="FKBP-TYPE PEPTIDYL-PROLYL CIS-TRANS ISOMERASE FKPA"/>
    <property type="match status" value="1"/>
</dbReference>
<dbReference type="PROSITE" id="PS50059">
    <property type="entry name" value="FKBP_PPIASE"/>
    <property type="match status" value="1"/>
</dbReference>
<dbReference type="InterPro" id="IPR046357">
    <property type="entry name" value="PPIase_dom_sf"/>
</dbReference>
<evidence type="ECO:0000256" key="7">
    <source>
        <dbReference type="SAM" id="SignalP"/>
    </source>
</evidence>
<comment type="similarity">
    <text evidence="2 6">Belongs to the FKBP-type PPIase family.</text>
</comment>
<reference evidence="9 10" key="1">
    <citation type="submission" date="2024-02" db="EMBL/GenBank/DDBJ databases">
        <title>Lysinimicrobium sediminis NBRC 112286.</title>
        <authorList>
            <person name="Ichikawa N."/>
            <person name="Katano-Makiyama Y."/>
            <person name="Hidaka K."/>
        </authorList>
    </citation>
    <scope>NUCLEOTIDE SEQUENCE [LARGE SCALE GENOMIC DNA]</scope>
    <source>
        <strain evidence="9 10">NBRC 112286</strain>
    </source>
</reference>
<proteinExistence type="inferred from homology"/>
<dbReference type="InterPro" id="IPR001179">
    <property type="entry name" value="PPIase_FKBP_dom"/>
</dbReference>
<accession>A0ABP9WE74</accession>
<evidence type="ECO:0000256" key="5">
    <source>
        <dbReference type="PROSITE-ProRule" id="PRU00277"/>
    </source>
</evidence>
<protein>
    <recommendedName>
        <fullName evidence="6">Peptidyl-prolyl cis-trans isomerase</fullName>
        <ecNumber evidence="6">5.2.1.8</ecNumber>
    </recommendedName>
</protein>
<dbReference type="EMBL" id="BAABRR010000002">
    <property type="protein sequence ID" value="GAA5518140.1"/>
    <property type="molecule type" value="Genomic_DNA"/>
</dbReference>
<keyword evidence="7" id="KW-0732">Signal</keyword>
<gene>
    <name evidence="9" type="ORF">Lsed01_00559</name>
</gene>
<evidence type="ECO:0000256" key="3">
    <source>
        <dbReference type="ARBA" id="ARBA00023110"/>
    </source>
</evidence>
<feature type="chain" id="PRO_5047044458" description="Peptidyl-prolyl cis-trans isomerase" evidence="7">
    <location>
        <begin position="26"/>
        <end position="315"/>
    </location>
</feature>
<dbReference type="Pfam" id="PF00254">
    <property type="entry name" value="FKBP_C"/>
    <property type="match status" value="1"/>
</dbReference>
<evidence type="ECO:0000256" key="4">
    <source>
        <dbReference type="ARBA" id="ARBA00023235"/>
    </source>
</evidence>
<keyword evidence="4 5" id="KW-0413">Isomerase</keyword>
<keyword evidence="3 5" id="KW-0697">Rotamase</keyword>
<dbReference type="SUPFAM" id="SSF54534">
    <property type="entry name" value="FKBP-like"/>
    <property type="match status" value="2"/>
</dbReference>
<evidence type="ECO:0000313" key="10">
    <source>
        <dbReference type="Proteomes" id="UP001426770"/>
    </source>
</evidence>
<sequence>MKKNVLTASALGILAVLGLAACSPASETGGSPSPSASASADTSAADAAALETITWEDVDGVPSLTFDTPFTVGNVATRAINAGDGDTIEAGQNVALDYVVYAGADASQIYSTYDSGVPEVVSLVEGQVVADLYDALVGQQVGADLLYVYPDDSTEDGTAVIMAVTVASAVTPLEKAEGTAVEPAAGLPAVTLDETGKPSIDFAGAGDMPTELVVQPLIEGEGAEVAEGDQVTVHYTGWLWDGEQFDSSWDRGAAASFTLSSGSLIDGWVQGLAGQTVGSQVLLVVPPELAYGEEESDSIPANSTLVFVVDILAAN</sequence>
<evidence type="ECO:0000259" key="8">
    <source>
        <dbReference type="PROSITE" id="PS50059"/>
    </source>
</evidence>
<evidence type="ECO:0000256" key="6">
    <source>
        <dbReference type="RuleBase" id="RU003915"/>
    </source>
</evidence>
<dbReference type="PROSITE" id="PS51257">
    <property type="entry name" value="PROKAR_LIPOPROTEIN"/>
    <property type="match status" value="1"/>
</dbReference>
<comment type="catalytic activity">
    <reaction evidence="1 5 6">
        <text>[protein]-peptidylproline (omega=180) = [protein]-peptidylproline (omega=0)</text>
        <dbReference type="Rhea" id="RHEA:16237"/>
        <dbReference type="Rhea" id="RHEA-COMP:10747"/>
        <dbReference type="Rhea" id="RHEA-COMP:10748"/>
        <dbReference type="ChEBI" id="CHEBI:83833"/>
        <dbReference type="ChEBI" id="CHEBI:83834"/>
        <dbReference type="EC" id="5.2.1.8"/>
    </reaction>
</comment>
<comment type="caution">
    <text evidence="9">The sequence shown here is derived from an EMBL/GenBank/DDBJ whole genome shotgun (WGS) entry which is preliminary data.</text>
</comment>